<dbReference type="Proteomes" id="UP000288805">
    <property type="component" value="Unassembled WGS sequence"/>
</dbReference>
<evidence type="ECO:0000313" key="2">
    <source>
        <dbReference type="Proteomes" id="UP000288805"/>
    </source>
</evidence>
<dbReference type="AlphaFoldDB" id="A0A438IPD3"/>
<proteinExistence type="predicted"/>
<reference evidence="1 2" key="1">
    <citation type="journal article" date="2018" name="PLoS Genet.">
        <title>Population sequencing reveals clonal diversity and ancestral inbreeding in the grapevine cultivar Chardonnay.</title>
        <authorList>
            <person name="Roach M.J."/>
            <person name="Johnson D.L."/>
            <person name="Bohlmann J."/>
            <person name="van Vuuren H.J."/>
            <person name="Jones S.J."/>
            <person name="Pretorius I.S."/>
            <person name="Schmidt S.A."/>
            <person name="Borneman A.R."/>
        </authorList>
    </citation>
    <scope>NUCLEOTIDE SEQUENCE [LARGE SCALE GENOMIC DNA]</scope>
    <source>
        <strain evidence="2">cv. Chardonnay</strain>
        <tissue evidence="1">Leaf</tissue>
    </source>
</reference>
<name>A0A438IPD3_VITVI</name>
<dbReference type="EMBL" id="QGNW01000092">
    <property type="protein sequence ID" value="RVW98582.1"/>
    <property type="molecule type" value="Genomic_DNA"/>
</dbReference>
<sequence>MSLACSEIIWLRGLLAELDFSETDPTPLHADNTSAIQITAILSIMSAQSILKWTVTLSVKPLKLVLSLFHIFPLTYKLLISSPRLSFAEEVLGRVVSLDQNAFVKGRQILDASLIANEVIDTWQKRGWSGFGGAFQLPNSLFLLMECQQASFKHQGVASGGPPFSLPFCLGGFPQGFLVVGWVEEKMRRRLALWKRQYISKGGRVTLIKSTLASMPIYQLSLFRMPKMVARRLEKLQKRLPLGRGKLG</sequence>
<gene>
    <name evidence="1" type="ORF">CK203_032124</name>
</gene>
<organism evidence="1 2">
    <name type="scientific">Vitis vinifera</name>
    <name type="common">Grape</name>
    <dbReference type="NCBI Taxonomy" id="29760"/>
    <lineage>
        <taxon>Eukaryota</taxon>
        <taxon>Viridiplantae</taxon>
        <taxon>Streptophyta</taxon>
        <taxon>Embryophyta</taxon>
        <taxon>Tracheophyta</taxon>
        <taxon>Spermatophyta</taxon>
        <taxon>Magnoliopsida</taxon>
        <taxon>eudicotyledons</taxon>
        <taxon>Gunneridae</taxon>
        <taxon>Pentapetalae</taxon>
        <taxon>rosids</taxon>
        <taxon>Vitales</taxon>
        <taxon>Vitaceae</taxon>
        <taxon>Viteae</taxon>
        <taxon>Vitis</taxon>
    </lineage>
</organism>
<protein>
    <submittedName>
        <fullName evidence="1">Uncharacterized protein</fullName>
    </submittedName>
</protein>
<comment type="caution">
    <text evidence="1">The sequence shown here is derived from an EMBL/GenBank/DDBJ whole genome shotgun (WGS) entry which is preliminary data.</text>
</comment>
<dbReference type="PANTHER" id="PTHR33116:SF78">
    <property type="entry name" value="OS12G0587133 PROTEIN"/>
    <property type="match status" value="1"/>
</dbReference>
<evidence type="ECO:0000313" key="1">
    <source>
        <dbReference type="EMBL" id="RVW98582.1"/>
    </source>
</evidence>
<dbReference type="PANTHER" id="PTHR33116">
    <property type="entry name" value="REVERSE TRANSCRIPTASE ZINC-BINDING DOMAIN-CONTAINING PROTEIN-RELATED-RELATED"/>
    <property type="match status" value="1"/>
</dbReference>
<accession>A0A438IPD3</accession>